<dbReference type="HOGENOM" id="CLU_1669505_0_0_1"/>
<dbReference type="EMBL" id="KL142392">
    <property type="protein sequence ID" value="KDR71643.1"/>
    <property type="molecule type" value="Genomic_DNA"/>
</dbReference>
<feature type="region of interest" description="Disordered" evidence="1">
    <location>
        <begin position="1"/>
        <end position="44"/>
    </location>
</feature>
<evidence type="ECO:0000313" key="2">
    <source>
        <dbReference type="EMBL" id="KDR71643.1"/>
    </source>
</evidence>
<dbReference type="OrthoDB" id="3094529at2759"/>
<gene>
    <name evidence="2" type="ORF">GALMADRAFT_795111</name>
</gene>
<reference evidence="3" key="1">
    <citation type="journal article" date="2014" name="Proc. Natl. Acad. Sci. U.S.A.">
        <title>Extensive sampling of basidiomycete genomes demonstrates inadequacy of the white-rot/brown-rot paradigm for wood decay fungi.</title>
        <authorList>
            <person name="Riley R."/>
            <person name="Salamov A.A."/>
            <person name="Brown D.W."/>
            <person name="Nagy L.G."/>
            <person name="Floudas D."/>
            <person name="Held B.W."/>
            <person name="Levasseur A."/>
            <person name="Lombard V."/>
            <person name="Morin E."/>
            <person name="Otillar R."/>
            <person name="Lindquist E.A."/>
            <person name="Sun H."/>
            <person name="LaButti K.M."/>
            <person name="Schmutz J."/>
            <person name="Jabbour D."/>
            <person name="Luo H."/>
            <person name="Baker S.E."/>
            <person name="Pisabarro A.G."/>
            <person name="Walton J.D."/>
            <person name="Blanchette R.A."/>
            <person name="Henrissat B."/>
            <person name="Martin F."/>
            <person name="Cullen D."/>
            <person name="Hibbett D.S."/>
            <person name="Grigoriev I.V."/>
        </authorList>
    </citation>
    <scope>NUCLEOTIDE SEQUENCE [LARGE SCALE GENOMIC DNA]</scope>
    <source>
        <strain evidence="3">CBS 339.88</strain>
    </source>
</reference>
<dbReference type="Proteomes" id="UP000027222">
    <property type="component" value="Unassembled WGS sequence"/>
</dbReference>
<dbReference type="AlphaFoldDB" id="A0A067SY04"/>
<proteinExistence type="predicted"/>
<evidence type="ECO:0000313" key="3">
    <source>
        <dbReference type="Proteomes" id="UP000027222"/>
    </source>
</evidence>
<accession>A0A067SY04</accession>
<evidence type="ECO:0000256" key="1">
    <source>
        <dbReference type="SAM" id="MobiDB-lite"/>
    </source>
</evidence>
<feature type="compositionally biased region" description="Polar residues" evidence="1">
    <location>
        <begin position="1"/>
        <end position="15"/>
    </location>
</feature>
<organism evidence="2 3">
    <name type="scientific">Galerina marginata (strain CBS 339.88)</name>
    <dbReference type="NCBI Taxonomy" id="685588"/>
    <lineage>
        <taxon>Eukaryota</taxon>
        <taxon>Fungi</taxon>
        <taxon>Dikarya</taxon>
        <taxon>Basidiomycota</taxon>
        <taxon>Agaricomycotina</taxon>
        <taxon>Agaricomycetes</taxon>
        <taxon>Agaricomycetidae</taxon>
        <taxon>Agaricales</taxon>
        <taxon>Agaricineae</taxon>
        <taxon>Strophariaceae</taxon>
        <taxon>Galerina</taxon>
    </lineage>
</organism>
<protein>
    <submittedName>
        <fullName evidence="2">Uncharacterized protein</fullName>
    </submittedName>
</protein>
<sequence>MSETMSETPAGTSTPPQAPVQASGPKPPTQVRRPNPKTGKLPPIKKNKVFLETNICDRQFCAFQLILSRLPDSFRWGVVRPHTGGIVLKCIIIGSNESKEKLVNGYNPARARRVLKALGKEGESPKWYYLREDFETDS</sequence>
<name>A0A067SY04_GALM3</name>
<keyword evidence="3" id="KW-1185">Reference proteome</keyword>